<evidence type="ECO:0000313" key="1">
    <source>
        <dbReference type="EMBL" id="SHM82136.1"/>
    </source>
</evidence>
<organism evidence="1 2">
    <name type="scientific">Flavobacterium chilense</name>
    <dbReference type="NCBI Taxonomy" id="946677"/>
    <lineage>
        <taxon>Bacteria</taxon>
        <taxon>Pseudomonadati</taxon>
        <taxon>Bacteroidota</taxon>
        <taxon>Flavobacteriia</taxon>
        <taxon>Flavobacteriales</taxon>
        <taxon>Flavobacteriaceae</taxon>
        <taxon>Flavobacterium</taxon>
    </lineage>
</organism>
<dbReference type="AlphaFoldDB" id="A0A1M7LUX8"/>
<dbReference type="EMBL" id="FRBT01000010">
    <property type="protein sequence ID" value="SHM82136.1"/>
    <property type="molecule type" value="Genomic_DNA"/>
</dbReference>
<evidence type="ECO:0000313" key="2">
    <source>
        <dbReference type="Proteomes" id="UP000184028"/>
    </source>
</evidence>
<proteinExistence type="predicted"/>
<protein>
    <submittedName>
        <fullName evidence="1">Uncharacterized protein</fullName>
    </submittedName>
</protein>
<name>A0A1M7LUX8_9FLAO</name>
<accession>A0A1M7LUX8</accession>
<keyword evidence="2" id="KW-1185">Reference proteome</keyword>
<gene>
    <name evidence="1" type="ORF">SAMN05444484_11084</name>
</gene>
<reference evidence="2" key="1">
    <citation type="submission" date="2016-11" db="EMBL/GenBank/DDBJ databases">
        <authorList>
            <person name="Varghese N."/>
            <person name="Submissions S."/>
        </authorList>
    </citation>
    <scope>NUCLEOTIDE SEQUENCE [LARGE SCALE GENOMIC DNA]</scope>
    <source>
        <strain evidence="2">DSM 24724</strain>
    </source>
</reference>
<sequence>MNLSGKTGTNHTVESFKVEGHKVQNHISSDFNLLPRLLTFDFQILKLKK</sequence>
<dbReference type="Proteomes" id="UP000184028">
    <property type="component" value="Unassembled WGS sequence"/>
</dbReference>